<evidence type="ECO:0000313" key="2">
    <source>
        <dbReference type="Proteomes" id="UP000783871"/>
    </source>
</evidence>
<comment type="caution">
    <text evidence="1">The sequence shown here is derived from an EMBL/GenBank/DDBJ whole genome shotgun (WGS) entry which is preliminary data.</text>
</comment>
<keyword evidence="2" id="KW-1185">Reference proteome</keyword>
<protein>
    <submittedName>
        <fullName evidence="1">Uncharacterized protein</fullName>
    </submittedName>
</protein>
<dbReference type="Proteomes" id="UP000783871">
    <property type="component" value="Unassembled WGS sequence"/>
</dbReference>
<proteinExistence type="predicted"/>
<sequence length="62" mass="7113">MLHEQVGKLLDKQDPVATAQDIAGWLAQHEVRWQETDNPEGTKEALVLALKPRFNRQLPKPR</sequence>
<dbReference type="RefSeq" id="WP_168000446.1">
    <property type="nucleotide sequence ID" value="NZ_JAATEO010000007.1"/>
</dbReference>
<organism evidence="1 2">
    <name type="scientific">Micromonospora thermarum</name>
    <dbReference type="NCBI Taxonomy" id="2720024"/>
    <lineage>
        <taxon>Bacteria</taxon>
        <taxon>Bacillati</taxon>
        <taxon>Actinomycetota</taxon>
        <taxon>Actinomycetes</taxon>
        <taxon>Micromonosporales</taxon>
        <taxon>Micromonosporaceae</taxon>
        <taxon>Micromonospora</taxon>
    </lineage>
</organism>
<dbReference type="EMBL" id="JAATEO010000007">
    <property type="protein sequence ID" value="NJP32046.1"/>
    <property type="molecule type" value="Genomic_DNA"/>
</dbReference>
<evidence type="ECO:0000313" key="1">
    <source>
        <dbReference type="EMBL" id="NJP32046.1"/>
    </source>
</evidence>
<accession>A0ABX0Z7E2</accession>
<reference evidence="1 2" key="1">
    <citation type="submission" date="2020-03" db="EMBL/GenBank/DDBJ databases">
        <title>WGS of actinomycetes isolated from Thailand.</title>
        <authorList>
            <person name="Thawai C."/>
        </authorList>
    </citation>
    <scope>NUCLEOTIDE SEQUENCE [LARGE SCALE GENOMIC DNA]</scope>
    <source>
        <strain evidence="1 2">HSS6-12</strain>
    </source>
</reference>
<gene>
    <name evidence="1" type="ORF">HCJ94_08660</name>
</gene>
<name>A0ABX0Z7E2_9ACTN</name>